<comment type="caution">
    <text evidence="1">The sequence shown here is derived from an EMBL/GenBank/DDBJ whole genome shotgun (WGS) entry which is preliminary data.</text>
</comment>
<evidence type="ECO:0000313" key="1">
    <source>
        <dbReference type="EMBL" id="KAJ8376648.1"/>
    </source>
</evidence>
<evidence type="ECO:0000313" key="2">
    <source>
        <dbReference type="Proteomes" id="UP001152622"/>
    </source>
</evidence>
<keyword evidence="2" id="KW-1185">Reference proteome</keyword>
<protein>
    <submittedName>
        <fullName evidence="1">Uncharacterized protein</fullName>
    </submittedName>
</protein>
<sequence length="122" mass="13081">MESITSRKDDYKGNPSTLMWMKMNELRPAIRGWSEVLGRGLISVAAPGAPRSRCPRPWAGRSDPDVTGRDWWGGCGLAPSSRALSEPGRRVSGEGLGGAGVAVTRSLDPFRLKARGGGDYSH</sequence>
<proteinExistence type="predicted"/>
<accession>A0A9Q1G7V5</accession>
<dbReference type="Proteomes" id="UP001152622">
    <property type="component" value="Chromosome 2"/>
</dbReference>
<reference evidence="1" key="1">
    <citation type="journal article" date="2023" name="Science">
        <title>Genome structures resolve the early diversification of teleost fishes.</title>
        <authorList>
            <person name="Parey E."/>
            <person name="Louis A."/>
            <person name="Montfort J."/>
            <person name="Bouchez O."/>
            <person name="Roques C."/>
            <person name="Iampietro C."/>
            <person name="Lluch J."/>
            <person name="Castinel A."/>
            <person name="Donnadieu C."/>
            <person name="Desvignes T."/>
            <person name="Floi Bucao C."/>
            <person name="Jouanno E."/>
            <person name="Wen M."/>
            <person name="Mejri S."/>
            <person name="Dirks R."/>
            <person name="Jansen H."/>
            <person name="Henkel C."/>
            <person name="Chen W.J."/>
            <person name="Zahm M."/>
            <person name="Cabau C."/>
            <person name="Klopp C."/>
            <person name="Thompson A.W."/>
            <person name="Robinson-Rechavi M."/>
            <person name="Braasch I."/>
            <person name="Lecointre G."/>
            <person name="Bobe J."/>
            <person name="Postlethwait J.H."/>
            <person name="Berthelot C."/>
            <person name="Roest Crollius H."/>
            <person name="Guiguen Y."/>
        </authorList>
    </citation>
    <scope>NUCLEOTIDE SEQUENCE</scope>
    <source>
        <strain evidence="1">WJC10195</strain>
    </source>
</reference>
<dbReference type="EMBL" id="JAINUF010000002">
    <property type="protein sequence ID" value="KAJ8376648.1"/>
    <property type="molecule type" value="Genomic_DNA"/>
</dbReference>
<gene>
    <name evidence="1" type="ORF">SKAU_G00072280</name>
</gene>
<organism evidence="1 2">
    <name type="scientific">Synaphobranchus kaupii</name>
    <name type="common">Kaup's arrowtooth eel</name>
    <dbReference type="NCBI Taxonomy" id="118154"/>
    <lineage>
        <taxon>Eukaryota</taxon>
        <taxon>Metazoa</taxon>
        <taxon>Chordata</taxon>
        <taxon>Craniata</taxon>
        <taxon>Vertebrata</taxon>
        <taxon>Euteleostomi</taxon>
        <taxon>Actinopterygii</taxon>
        <taxon>Neopterygii</taxon>
        <taxon>Teleostei</taxon>
        <taxon>Anguilliformes</taxon>
        <taxon>Synaphobranchidae</taxon>
        <taxon>Synaphobranchus</taxon>
    </lineage>
</organism>
<name>A0A9Q1G7V5_SYNKA</name>
<dbReference type="AlphaFoldDB" id="A0A9Q1G7V5"/>